<protein>
    <recommendedName>
        <fullName evidence="11">Murein endopeptidase K</fullName>
    </recommendedName>
</protein>
<dbReference type="PROSITE" id="PS51318">
    <property type="entry name" value="TAT"/>
    <property type="match status" value="1"/>
</dbReference>
<evidence type="ECO:0000313" key="12">
    <source>
        <dbReference type="EMBL" id="SEA20551.1"/>
    </source>
</evidence>
<evidence type="ECO:0000256" key="3">
    <source>
        <dbReference type="ARBA" id="ARBA00022670"/>
    </source>
</evidence>
<name>A0A1H3ZB21_9RHOB</name>
<comment type="pathway">
    <text evidence="2">Cell wall biogenesis; cell wall polysaccharide biosynthesis.</text>
</comment>
<keyword evidence="13" id="KW-1185">Reference proteome</keyword>
<dbReference type="Proteomes" id="UP000198703">
    <property type="component" value="Unassembled WGS sequence"/>
</dbReference>
<reference evidence="12 13" key="1">
    <citation type="submission" date="2016-10" db="EMBL/GenBank/DDBJ databases">
        <authorList>
            <person name="de Groot N.N."/>
        </authorList>
    </citation>
    <scope>NUCLEOTIDE SEQUENCE [LARGE SCALE GENOMIC DNA]</scope>
    <source>
        <strain evidence="12 13">DSM 15345</strain>
    </source>
</reference>
<dbReference type="InterPro" id="IPR009045">
    <property type="entry name" value="Zn_M74/Hedgehog-like"/>
</dbReference>
<keyword evidence="6" id="KW-0378">Hydrolase</keyword>
<evidence type="ECO:0000256" key="8">
    <source>
        <dbReference type="ARBA" id="ARBA00023049"/>
    </source>
</evidence>
<dbReference type="GO" id="GO:0006508">
    <property type="term" value="P:proteolysis"/>
    <property type="evidence" value="ECO:0007669"/>
    <property type="project" value="UniProtKB-KW"/>
</dbReference>
<dbReference type="Pfam" id="PF05951">
    <property type="entry name" value="Peptidase_M15_2"/>
    <property type="match status" value="1"/>
</dbReference>
<keyword evidence="8" id="KW-0482">Metalloprotease</keyword>
<evidence type="ECO:0000256" key="2">
    <source>
        <dbReference type="ARBA" id="ARBA00004776"/>
    </source>
</evidence>
<comment type="similarity">
    <text evidence="10">Belongs to the peptidase M15 family.</text>
</comment>
<dbReference type="InterPro" id="IPR006311">
    <property type="entry name" value="TAT_signal"/>
</dbReference>
<dbReference type="AlphaFoldDB" id="A0A1H3ZB21"/>
<dbReference type="PROSITE" id="PS51257">
    <property type="entry name" value="PROKAR_LIPOPROTEIN"/>
    <property type="match status" value="1"/>
</dbReference>
<sequence>MTFKPTASFSRRGFLQAGVTLACGLAASASVASPSILRGAGDIRLINLVNRRTDERLNAIYWVEGTYVPEVLAEVDHIMRDWRLDLKKRIAPDVVDIISAVHARLDSSEPFVVYSGYRSPQTNRMLRAKYRGVARDSYHMKGMAADLHMENRSVRQIAGAALSLGAGGVGKYSRSNFVHVDCGPVRDWGR</sequence>
<evidence type="ECO:0000256" key="11">
    <source>
        <dbReference type="ARBA" id="ARBA00093666"/>
    </source>
</evidence>
<dbReference type="InterPro" id="IPR010275">
    <property type="entry name" value="MepK"/>
</dbReference>
<evidence type="ECO:0000256" key="9">
    <source>
        <dbReference type="ARBA" id="ARBA00023316"/>
    </source>
</evidence>
<dbReference type="RefSeq" id="WP_342741598.1">
    <property type="nucleotide sequence ID" value="NZ_FNQM01000003.1"/>
</dbReference>
<dbReference type="PANTHER" id="PTHR37425">
    <property type="match status" value="1"/>
</dbReference>
<comment type="cofactor">
    <cofactor evidence="1">
        <name>Zn(2+)</name>
        <dbReference type="ChEBI" id="CHEBI:29105"/>
    </cofactor>
</comment>
<evidence type="ECO:0000256" key="5">
    <source>
        <dbReference type="ARBA" id="ARBA00022729"/>
    </source>
</evidence>
<keyword evidence="9" id="KW-0961">Cell wall biogenesis/degradation</keyword>
<dbReference type="GO" id="GO:0071555">
    <property type="term" value="P:cell wall organization"/>
    <property type="evidence" value="ECO:0007669"/>
    <property type="project" value="UniProtKB-KW"/>
</dbReference>
<dbReference type="PANTHER" id="PTHR37425:SF1">
    <property type="entry name" value="OUTER MEMBRANE PROTEIN"/>
    <property type="match status" value="1"/>
</dbReference>
<dbReference type="STRING" id="89524.SAMN05444370_103456"/>
<evidence type="ECO:0000256" key="4">
    <source>
        <dbReference type="ARBA" id="ARBA00022723"/>
    </source>
</evidence>
<dbReference type="SUPFAM" id="SSF55166">
    <property type="entry name" value="Hedgehog/DD-peptidase"/>
    <property type="match status" value="1"/>
</dbReference>
<dbReference type="GO" id="GO:0046872">
    <property type="term" value="F:metal ion binding"/>
    <property type="evidence" value="ECO:0007669"/>
    <property type="project" value="UniProtKB-KW"/>
</dbReference>
<keyword evidence="5" id="KW-0732">Signal</keyword>
<dbReference type="Gene3D" id="3.30.1380.10">
    <property type="match status" value="1"/>
</dbReference>
<dbReference type="EMBL" id="FNQM01000003">
    <property type="protein sequence ID" value="SEA20551.1"/>
    <property type="molecule type" value="Genomic_DNA"/>
</dbReference>
<gene>
    <name evidence="12" type="ORF">SAMN05444370_103456</name>
</gene>
<keyword evidence="3" id="KW-0645">Protease</keyword>
<evidence type="ECO:0000256" key="6">
    <source>
        <dbReference type="ARBA" id="ARBA00022801"/>
    </source>
</evidence>
<evidence type="ECO:0000256" key="1">
    <source>
        <dbReference type="ARBA" id="ARBA00001947"/>
    </source>
</evidence>
<keyword evidence="7" id="KW-0862">Zinc</keyword>
<accession>A0A1H3ZB21</accession>
<organism evidence="12 13">
    <name type="scientific">Rubrimonas cliftonensis</name>
    <dbReference type="NCBI Taxonomy" id="89524"/>
    <lineage>
        <taxon>Bacteria</taxon>
        <taxon>Pseudomonadati</taxon>
        <taxon>Pseudomonadota</taxon>
        <taxon>Alphaproteobacteria</taxon>
        <taxon>Rhodobacterales</taxon>
        <taxon>Paracoccaceae</taxon>
        <taxon>Rubrimonas</taxon>
    </lineage>
</organism>
<evidence type="ECO:0000256" key="7">
    <source>
        <dbReference type="ARBA" id="ARBA00022833"/>
    </source>
</evidence>
<dbReference type="GO" id="GO:0008237">
    <property type="term" value="F:metallopeptidase activity"/>
    <property type="evidence" value="ECO:0007669"/>
    <property type="project" value="UniProtKB-KW"/>
</dbReference>
<keyword evidence="4" id="KW-0479">Metal-binding</keyword>
<evidence type="ECO:0000256" key="10">
    <source>
        <dbReference type="ARBA" id="ARBA00093448"/>
    </source>
</evidence>
<evidence type="ECO:0000313" key="13">
    <source>
        <dbReference type="Proteomes" id="UP000198703"/>
    </source>
</evidence>
<proteinExistence type="inferred from homology"/>